<dbReference type="PANTHER" id="PTHR23028">
    <property type="entry name" value="ACETYLTRANSFERASE"/>
    <property type="match status" value="1"/>
</dbReference>
<sequence length="357" mass="40936">MYNKLTASQAAYLNFLRGFSAIIVLAGHTLSGISGVISFGKQLPFQSLAVNAFFWLSGFLITYHCITKKPYSFVEYMIDRFCRIYVIYIPVLILSVFLLVEAELASMPKLKEWIANILMIQHTPFNRIFEFLPTIPPLAQISPLWSIAVEWWLYTLFGIAFFFHKSSFATRLIMSLLIIPALLVAGYFTLKEYVALVWFLGSGCAYHFCNINRKYNNHAILMLSLITGAAFLVRFYVLKHSLMNMYDLQLVIPGCIFLYSLLLLLSTNKQNKKIELISTFLAFISYTLYLSHEPIRRVVSTFIEPTNLKRGFLICGVCIACATIIAYLLENKHLVVREWLKNKLLQKNTSNKLAYST</sequence>
<evidence type="ECO:0000259" key="2">
    <source>
        <dbReference type="Pfam" id="PF01757"/>
    </source>
</evidence>
<feature type="transmembrane region" description="Helical" evidence="1">
    <location>
        <begin position="144"/>
        <end position="163"/>
    </location>
</feature>
<keyword evidence="1" id="KW-0812">Transmembrane</keyword>
<evidence type="ECO:0000313" key="3">
    <source>
        <dbReference type="EMBL" id="CCD04935.1"/>
    </source>
</evidence>
<keyword evidence="1" id="KW-0472">Membrane</keyword>
<dbReference type="PANTHER" id="PTHR23028:SF53">
    <property type="entry name" value="ACYL_TRANSF_3 DOMAIN-CONTAINING PROTEIN"/>
    <property type="match status" value="1"/>
</dbReference>
<dbReference type="Pfam" id="PF01757">
    <property type="entry name" value="Acyl_transf_3"/>
    <property type="match status" value="1"/>
</dbReference>
<feature type="transmembrane region" description="Helical" evidence="1">
    <location>
        <begin position="43"/>
        <end position="63"/>
    </location>
</feature>
<feature type="transmembrane region" description="Helical" evidence="1">
    <location>
        <begin position="274"/>
        <end position="291"/>
    </location>
</feature>
<dbReference type="GO" id="GO:0016020">
    <property type="term" value="C:membrane"/>
    <property type="evidence" value="ECO:0007669"/>
    <property type="project" value="TreeGrafter"/>
</dbReference>
<protein>
    <submittedName>
        <fullName evidence="3">O-acetyltransferase</fullName>
    </submittedName>
</protein>
<dbReference type="RefSeq" id="WP_013101188.1">
    <property type="nucleotide sequence ID" value="NC_018139.1"/>
</dbReference>
<dbReference type="InterPro" id="IPR002656">
    <property type="entry name" value="Acyl_transf_3_dom"/>
</dbReference>
<feature type="transmembrane region" description="Helical" evidence="1">
    <location>
        <begin position="84"/>
        <end position="100"/>
    </location>
</feature>
<feature type="transmembrane region" description="Helical" evidence="1">
    <location>
        <begin position="311"/>
        <end position="329"/>
    </location>
</feature>
<keyword evidence="1" id="KW-1133">Transmembrane helix</keyword>
<dbReference type="InterPro" id="IPR050879">
    <property type="entry name" value="Acyltransferase_3"/>
</dbReference>
<feature type="transmembrane region" description="Helical" evidence="1">
    <location>
        <begin position="250"/>
        <end position="267"/>
    </location>
</feature>
<feature type="transmembrane region" description="Helical" evidence="1">
    <location>
        <begin position="193"/>
        <end position="212"/>
    </location>
</feature>
<reference evidence="3 4" key="1">
    <citation type="submission" date="2011-07" db="EMBL/GenBank/DDBJ databases">
        <authorList>
            <person name="Genoscope - CEA"/>
        </authorList>
    </citation>
    <scope>NUCLEOTIDE SEQUENCE [LARGE SCALE GENOMIC DNA]</scope>
    <source>
        <strain evidence="4">lorraine</strain>
    </source>
</reference>
<dbReference type="GO" id="GO:0016747">
    <property type="term" value="F:acyltransferase activity, transferring groups other than amino-acyl groups"/>
    <property type="evidence" value="ECO:0007669"/>
    <property type="project" value="InterPro"/>
</dbReference>
<proteinExistence type="predicted"/>
<dbReference type="GO" id="GO:0000271">
    <property type="term" value="P:polysaccharide biosynthetic process"/>
    <property type="evidence" value="ECO:0007669"/>
    <property type="project" value="TreeGrafter"/>
</dbReference>
<accession>A0AAV2UV96</accession>
<evidence type="ECO:0000256" key="1">
    <source>
        <dbReference type="SAM" id="Phobius"/>
    </source>
</evidence>
<feature type="domain" description="Acyltransferase 3" evidence="2">
    <location>
        <begin position="11"/>
        <end position="325"/>
    </location>
</feature>
<feature type="transmembrane region" description="Helical" evidence="1">
    <location>
        <begin position="168"/>
        <end position="187"/>
    </location>
</feature>
<evidence type="ECO:0000313" key="4">
    <source>
        <dbReference type="Proteomes" id="UP000010102"/>
    </source>
</evidence>
<dbReference type="EMBL" id="FQ958210">
    <property type="protein sequence ID" value="CCD04935.1"/>
    <property type="molecule type" value="Genomic_DNA"/>
</dbReference>
<dbReference type="AlphaFoldDB" id="A0AAV2UV96"/>
<dbReference type="Proteomes" id="UP000010102">
    <property type="component" value="Chromosome"/>
</dbReference>
<feature type="transmembrane region" description="Helical" evidence="1">
    <location>
        <begin position="219"/>
        <end position="238"/>
    </location>
</feature>
<organism evidence="3 4">
    <name type="scientific">Legionella pneumophila subsp. pneumophila</name>
    <dbReference type="NCBI Taxonomy" id="91891"/>
    <lineage>
        <taxon>Bacteria</taxon>
        <taxon>Pseudomonadati</taxon>
        <taxon>Pseudomonadota</taxon>
        <taxon>Gammaproteobacteria</taxon>
        <taxon>Legionellales</taxon>
        <taxon>Legionellaceae</taxon>
        <taxon>Legionella</taxon>
    </lineage>
</organism>
<feature type="transmembrane region" description="Helical" evidence="1">
    <location>
        <begin position="12"/>
        <end position="37"/>
    </location>
</feature>
<name>A0AAV2UV96_LEGPN</name>
<gene>
    <name evidence="3" type="primary">lag</name>
    <name evidence="3" type="ORF">LPO_0855</name>
</gene>
<dbReference type="KEGG" id="lpo:LPO_0855"/>